<dbReference type="InterPro" id="IPR036291">
    <property type="entry name" value="NAD(P)-bd_dom_sf"/>
</dbReference>
<accession>A0A1Y4DEU5</accession>
<feature type="active site" description="Acyl-thioester intermediate" evidence="2">
    <location>
        <position position="105"/>
    </location>
</feature>
<dbReference type="PIRSF" id="PIRSF000148">
    <property type="entry name" value="ASA_dh"/>
    <property type="match status" value="1"/>
</dbReference>
<feature type="active site" description="Proton acceptor" evidence="2">
    <location>
        <position position="203"/>
    </location>
</feature>
<evidence type="ECO:0000256" key="2">
    <source>
        <dbReference type="PIRSR" id="PIRSR000148-1"/>
    </source>
</evidence>
<dbReference type="Pfam" id="PF01118">
    <property type="entry name" value="Semialdhyde_dh"/>
    <property type="match status" value="1"/>
</dbReference>
<dbReference type="Proteomes" id="UP000196368">
    <property type="component" value="Unassembled WGS sequence"/>
</dbReference>
<dbReference type="Gene3D" id="3.40.50.720">
    <property type="entry name" value="NAD(P)-binding Rossmann-like Domain"/>
    <property type="match status" value="2"/>
</dbReference>
<dbReference type="RefSeq" id="WP_087287516.1">
    <property type="nucleotide sequence ID" value="NZ_NFJD01000001.1"/>
</dbReference>
<sequence length="292" mass="32522">MKTVGIIGINGMVGQNMLAELKKINTPFEIKTFGRNDEITPLDIAVLCTDNPVSAQIAPQIKDRVKFTVDMSSEFRMTPGVPLVIPEINAHAITPNTPLIASPNCTTTGLVMSLAPLAPHYHFTEVFFCSYQAISGGGKKLLDDFHTPGSYYENNCVPLIGSVQPNGHTSEELKGLYETRKIMEMPHLKVYCHTVRVAVENSHSLGVTLKAKENFDLEQVKKLWNAFPNLVYSEKVITPKEASGLETTFICRLRRDVEEPNIIHYFVTFDNLLKGAAMNGRQIVELLLEKFV</sequence>
<dbReference type="AlphaFoldDB" id="A0A1Y4DEU5"/>
<evidence type="ECO:0000313" key="5">
    <source>
        <dbReference type="Proteomes" id="UP000196368"/>
    </source>
</evidence>
<dbReference type="SUPFAM" id="SSF55347">
    <property type="entry name" value="Glyceraldehyde-3-phosphate dehydrogenase-like, C-terminal domain"/>
    <property type="match status" value="1"/>
</dbReference>
<dbReference type="InterPro" id="IPR000534">
    <property type="entry name" value="Semialdehyde_DH_NAD-bd"/>
</dbReference>
<name>A0A1Y4DEU5_9BACT</name>
<evidence type="ECO:0000259" key="3">
    <source>
        <dbReference type="SMART" id="SM00859"/>
    </source>
</evidence>
<comment type="caution">
    <text evidence="4">The sequence shown here is derived from an EMBL/GenBank/DDBJ whole genome shotgun (WGS) entry which is preliminary data.</text>
</comment>
<evidence type="ECO:0000313" key="4">
    <source>
        <dbReference type="EMBL" id="OUO57693.1"/>
    </source>
</evidence>
<dbReference type="GO" id="GO:0051287">
    <property type="term" value="F:NAD binding"/>
    <property type="evidence" value="ECO:0007669"/>
    <property type="project" value="InterPro"/>
</dbReference>
<comment type="similarity">
    <text evidence="1">Belongs to the aspartate-semialdehyde dehydrogenase family.</text>
</comment>
<dbReference type="InterPro" id="IPR012280">
    <property type="entry name" value="Semialdhyde_DH_dimer_dom"/>
</dbReference>
<dbReference type="OrthoDB" id="9805684at2"/>
<dbReference type="GO" id="GO:0008652">
    <property type="term" value="P:amino acid biosynthetic process"/>
    <property type="evidence" value="ECO:0007669"/>
    <property type="project" value="InterPro"/>
</dbReference>
<gene>
    <name evidence="4" type="ORF">B5F75_02655</name>
</gene>
<feature type="domain" description="Semialdehyde dehydrogenase NAD-binding" evidence="3">
    <location>
        <begin position="3"/>
        <end position="96"/>
    </location>
</feature>
<proteinExistence type="inferred from homology"/>
<dbReference type="EMBL" id="NFJD01000001">
    <property type="protein sequence ID" value="OUO57693.1"/>
    <property type="molecule type" value="Genomic_DNA"/>
</dbReference>
<dbReference type="GO" id="GO:0016620">
    <property type="term" value="F:oxidoreductase activity, acting on the aldehyde or oxo group of donors, NAD or NADP as acceptor"/>
    <property type="evidence" value="ECO:0007669"/>
    <property type="project" value="InterPro"/>
</dbReference>
<evidence type="ECO:0000256" key="1">
    <source>
        <dbReference type="ARBA" id="ARBA00010584"/>
    </source>
</evidence>
<dbReference type="SMART" id="SM00859">
    <property type="entry name" value="Semialdhyde_dh"/>
    <property type="match status" value="1"/>
</dbReference>
<dbReference type="Gene3D" id="3.30.360.10">
    <property type="entry name" value="Dihydrodipicolinate Reductase, domain 2"/>
    <property type="match status" value="2"/>
</dbReference>
<dbReference type="GO" id="GO:0046983">
    <property type="term" value="F:protein dimerization activity"/>
    <property type="evidence" value="ECO:0007669"/>
    <property type="project" value="InterPro"/>
</dbReference>
<dbReference type="Pfam" id="PF02774">
    <property type="entry name" value="Semialdhyde_dhC"/>
    <property type="match status" value="1"/>
</dbReference>
<protein>
    <recommendedName>
        <fullName evidence="3">Semialdehyde dehydrogenase NAD-binding domain-containing protein</fullName>
    </recommendedName>
</protein>
<reference evidence="5" key="1">
    <citation type="submission" date="2017-04" db="EMBL/GenBank/DDBJ databases">
        <title>Function of individual gut microbiota members based on whole genome sequencing of pure cultures obtained from chicken caecum.</title>
        <authorList>
            <person name="Medvecky M."/>
            <person name="Cejkova D."/>
            <person name="Polansky O."/>
            <person name="Karasova D."/>
            <person name="Kubasova T."/>
            <person name="Cizek A."/>
            <person name="Rychlik I."/>
        </authorList>
    </citation>
    <scope>NUCLEOTIDE SEQUENCE [LARGE SCALE GENOMIC DNA]</scope>
    <source>
        <strain evidence="5">An273</strain>
    </source>
</reference>
<organism evidence="4 5">
    <name type="scientific">Candidatus Avelusimicrobium gallicola</name>
    <dbReference type="NCBI Taxonomy" id="2562704"/>
    <lineage>
        <taxon>Bacteria</taxon>
        <taxon>Pseudomonadati</taxon>
        <taxon>Elusimicrobiota</taxon>
        <taxon>Elusimicrobia</taxon>
        <taxon>Elusimicrobiales</taxon>
        <taxon>Elusimicrobiaceae</taxon>
        <taxon>Candidatus Avelusimicrobium</taxon>
    </lineage>
</organism>
<dbReference type="PANTHER" id="PTHR46278">
    <property type="entry name" value="DEHYDROGENASE, PUTATIVE-RELATED"/>
    <property type="match status" value="1"/>
</dbReference>
<dbReference type="SUPFAM" id="SSF51735">
    <property type="entry name" value="NAD(P)-binding Rossmann-fold domains"/>
    <property type="match status" value="1"/>
</dbReference>
<keyword evidence="5" id="KW-1185">Reference proteome</keyword>
<dbReference type="PANTHER" id="PTHR46278:SF2">
    <property type="entry name" value="ASPARTATE-SEMIALDEHYDE DEHYDROGENASE"/>
    <property type="match status" value="1"/>
</dbReference>